<feature type="domain" description="Peptidase A1" evidence="2">
    <location>
        <begin position="21"/>
        <end position="343"/>
    </location>
</feature>
<gene>
    <name evidence="3" type="ORF">PsYK624_094540</name>
</gene>
<dbReference type="AlphaFoldDB" id="A0A9P3LFH1"/>
<dbReference type="Proteomes" id="UP000703269">
    <property type="component" value="Unassembled WGS sequence"/>
</dbReference>
<dbReference type="EMBL" id="BPQB01000031">
    <property type="protein sequence ID" value="GJE93295.1"/>
    <property type="molecule type" value="Genomic_DNA"/>
</dbReference>
<reference evidence="3 4" key="1">
    <citation type="submission" date="2021-08" db="EMBL/GenBank/DDBJ databases">
        <title>Draft Genome Sequence of Phanerochaete sordida strain YK-624.</title>
        <authorList>
            <person name="Mori T."/>
            <person name="Dohra H."/>
            <person name="Suzuki T."/>
            <person name="Kawagishi H."/>
            <person name="Hirai H."/>
        </authorList>
    </citation>
    <scope>NUCLEOTIDE SEQUENCE [LARGE SCALE GENOMIC DNA]</scope>
    <source>
        <strain evidence="3 4">YK-624</strain>
    </source>
</reference>
<evidence type="ECO:0000313" key="3">
    <source>
        <dbReference type="EMBL" id="GJE93295.1"/>
    </source>
</evidence>
<accession>A0A9P3LFH1</accession>
<dbReference type="Pfam" id="PF00026">
    <property type="entry name" value="Asp"/>
    <property type="match status" value="1"/>
</dbReference>
<comment type="caution">
    <text evidence="3">The sequence shown here is derived from an EMBL/GenBank/DDBJ whole genome shotgun (WGS) entry which is preliminary data.</text>
</comment>
<proteinExistence type="inferred from homology"/>
<dbReference type="PANTHER" id="PTHR47966:SF51">
    <property type="entry name" value="BETA-SITE APP-CLEAVING ENZYME, ISOFORM A-RELATED"/>
    <property type="match status" value="1"/>
</dbReference>
<evidence type="ECO:0000259" key="2">
    <source>
        <dbReference type="PROSITE" id="PS51767"/>
    </source>
</evidence>
<dbReference type="CDD" id="cd05471">
    <property type="entry name" value="pepsin_like"/>
    <property type="match status" value="1"/>
</dbReference>
<dbReference type="SUPFAM" id="SSF50630">
    <property type="entry name" value="Acid proteases"/>
    <property type="match status" value="1"/>
</dbReference>
<dbReference type="PRINTS" id="PR00792">
    <property type="entry name" value="PEPSIN"/>
</dbReference>
<name>A0A9P3LFH1_9APHY</name>
<organism evidence="3 4">
    <name type="scientific">Phanerochaete sordida</name>
    <dbReference type="NCBI Taxonomy" id="48140"/>
    <lineage>
        <taxon>Eukaryota</taxon>
        <taxon>Fungi</taxon>
        <taxon>Dikarya</taxon>
        <taxon>Basidiomycota</taxon>
        <taxon>Agaricomycotina</taxon>
        <taxon>Agaricomycetes</taxon>
        <taxon>Polyporales</taxon>
        <taxon>Phanerochaetaceae</taxon>
        <taxon>Phanerochaete</taxon>
    </lineage>
</organism>
<dbReference type="Gene3D" id="2.40.70.10">
    <property type="entry name" value="Acid Proteases"/>
    <property type="match status" value="2"/>
</dbReference>
<evidence type="ECO:0000256" key="1">
    <source>
        <dbReference type="ARBA" id="ARBA00007447"/>
    </source>
</evidence>
<dbReference type="GO" id="GO:0004190">
    <property type="term" value="F:aspartic-type endopeptidase activity"/>
    <property type="evidence" value="ECO:0007669"/>
    <property type="project" value="InterPro"/>
</dbReference>
<keyword evidence="4" id="KW-1185">Reference proteome</keyword>
<dbReference type="PANTHER" id="PTHR47966">
    <property type="entry name" value="BETA-SITE APP-CLEAVING ENZYME, ISOFORM A-RELATED"/>
    <property type="match status" value="1"/>
</dbReference>
<comment type="similarity">
    <text evidence="1">Belongs to the peptidase A1 family.</text>
</comment>
<dbReference type="OrthoDB" id="660550at2759"/>
<evidence type="ECO:0000313" key="4">
    <source>
        <dbReference type="Proteomes" id="UP000703269"/>
    </source>
</evidence>
<dbReference type="InterPro" id="IPR001461">
    <property type="entry name" value="Aspartic_peptidase_A1"/>
</dbReference>
<dbReference type="GO" id="GO:0006508">
    <property type="term" value="P:proteolysis"/>
    <property type="evidence" value="ECO:0007669"/>
    <property type="project" value="InterPro"/>
</dbReference>
<sequence length="346" mass="37150">MPVRASLTDPTAAVSNRVTKLVVSVTTGDDQTFENVLLDTGSGALWVGASTPYIPGPNSVSTGDSFIAGYDEGSAEGLVYLDTVTIGSAMVSNQFIGAANATSLPADLSPLDGFLGLALNGSNEHIFTGNDTPTNTFVDNLVQQGIIEHEIWSLVVPSLDPTSGPQSGEGEILFGGFDESKIQGDIAWVDVTNPINNFGWNFNMDGIFFGDTQISNDTIFSTTDSGNIWISLNIFTYLEVEQAVPGTTNVIVGDNEFLVFPANVSLADLPLLRFSMGGQNFTLSGEQYVISSNVYPTFNITDDGRHYSWFGTAGLQRDAVLGQAWLQYFYSIYDVENNKIGFANYA</sequence>
<dbReference type="InterPro" id="IPR033121">
    <property type="entry name" value="PEPTIDASE_A1"/>
</dbReference>
<dbReference type="InterPro" id="IPR021109">
    <property type="entry name" value="Peptidase_aspartic_dom_sf"/>
</dbReference>
<dbReference type="PROSITE" id="PS51767">
    <property type="entry name" value="PEPTIDASE_A1"/>
    <property type="match status" value="1"/>
</dbReference>
<protein>
    <recommendedName>
        <fullName evidence="2">Peptidase A1 domain-containing protein</fullName>
    </recommendedName>
</protein>
<dbReference type="InterPro" id="IPR034164">
    <property type="entry name" value="Pepsin-like_dom"/>
</dbReference>